<comment type="caution">
    <text evidence="1">The sequence shown here is derived from an EMBL/GenBank/DDBJ whole genome shotgun (WGS) entry which is preliminary data.</text>
</comment>
<evidence type="ECO:0000313" key="1">
    <source>
        <dbReference type="EMBL" id="KAG9467790.1"/>
    </source>
</evidence>
<gene>
    <name evidence="1" type="ORF">GDO78_014294</name>
</gene>
<dbReference type="EMBL" id="WNTK01001198">
    <property type="protein sequence ID" value="KAG9467790.1"/>
    <property type="molecule type" value="Genomic_DNA"/>
</dbReference>
<organism evidence="1 2">
    <name type="scientific">Eleutherodactylus coqui</name>
    <name type="common">Puerto Rican coqui</name>
    <dbReference type="NCBI Taxonomy" id="57060"/>
    <lineage>
        <taxon>Eukaryota</taxon>
        <taxon>Metazoa</taxon>
        <taxon>Chordata</taxon>
        <taxon>Craniata</taxon>
        <taxon>Vertebrata</taxon>
        <taxon>Euteleostomi</taxon>
        <taxon>Amphibia</taxon>
        <taxon>Batrachia</taxon>
        <taxon>Anura</taxon>
        <taxon>Neobatrachia</taxon>
        <taxon>Hyloidea</taxon>
        <taxon>Eleutherodactylidae</taxon>
        <taxon>Eleutherodactylinae</taxon>
        <taxon>Eleutherodactylus</taxon>
        <taxon>Eleutherodactylus</taxon>
    </lineage>
</organism>
<evidence type="ECO:0000313" key="2">
    <source>
        <dbReference type="Proteomes" id="UP000770717"/>
    </source>
</evidence>
<dbReference type="Proteomes" id="UP000770717">
    <property type="component" value="Unassembled WGS sequence"/>
</dbReference>
<sequence length="86" mass="9023">MESCCISLWDLLSRSPPETSNTPSFPAGFTRGMVEDVLGCTLMEAPSPLQGEGKGSRHVCSVAQLCSDCKAPPTPNLLQPPCCSPG</sequence>
<reference evidence="1" key="1">
    <citation type="thesis" date="2020" institute="ProQuest LLC" country="789 East Eisenhower Parkway, Ann Arbor, MI, USA">
        <title>Comparative Genomics and Chromosome Evolution.</title>
        <authorList>
            <person name="Mudd A.B."/>
        </authorList>
    </citation>
    <scope>NUCLEOTIDE SEQUENCE</scope>
    <source>
        <strain evidence="1">HN-11 Male</strain>
        <tissue evidence="1">Kidney and liver</tissue>
    </source>
</reference>
<name>A0A8J6EEZ9_ELECQ</name>
<dbReference type="AlphaFoldDB" id="A0A8J6EEZ9"/>
<proteinExistence type="predicted"/>
<protein>
    <submittedName>
        <fullName evidence="1">Uncharacterized protein</fullName>
    </submittedName>
</protein>
<keyword evidence="2" id="KW-1185">Reference proteome</keyword>
<accession>A0A8J6EEZ9</accession>